<name>A0A6M8B650_9ACTO</name>
<dbReference type="HAMAP" id="MF_01567">
    <property type="entry name" value="UPF0371"/>
    <property type="match status" value="1"/>
</dbReference>
<dbReference type="InterPro" id="IPR048441">
    <property type="entry name" value="DUF1846_C"/>
</dbReference>
<organism evidence="4 5">
    <name type="scientific">Actinomyces marmotae</name>
    <dbReference type="NCBI Taxonomy" id="2737173"/>
    <lineage>
        <taxon>Bacteria</taxon>
        <taxon>Bacillati</taxon>
        <taxon>Actinomycetota</taxon>
        <taxon>Actinomycetes</taxon>
        <taxon>Actinomycetales</taxon>
        <taxon>Actinomycetaceae</taxon>
        <taxon>Actinomyces</taxon>
    </lineage>
</organism>
<dbReference type="Gene3D" id="3.40.140.40">
    <property type="entry name" value="Domain of unknown function (DUF1846), C-terminal subdomain"/>
    <property type="match status" value="1"/>
</dbReference>
<gene>
    <name evidence="4" type="ORF">HPC72_04260</name>
</gene>
<dbReference type="KEGG" id="amam:HPC72_04260"/>
<evidence type="ECO:0000256" key="1">
    <source>
        <dbReference type="HAMAP-Rule" id="MF_01567"/>
    </source>
</evidence>
<protein>
    <recommendedName>
        <fullName evidence="1">UPF0371 protein HPC72_04260</fullName>
    </recommendedName>
</protein>
<dbReference type="EMBL" id="CP053642">
    <property type="protein sequence ID" value="QKD79566.1"/>
    <property type="molecule type" value="Genomic_DNA"/>
</dbReference>
<proteinExistence type="inferred from homology"/>
<comment type="similarity">
    <text evidence="1">Belongs to the UPF0371 family.</text>
</comment>
<dbReference type="RefSeq" id="WP_159523604.1">
    <property type="nucleotide sequence ID" value="NZ_CP053642.1"/>
</dbReference>
<dbReference type="PIRSF" id="PIRSF033132">
    <property type="entry name" value="DUF1846"/>
    <property type="match status" value="1"/>
</dbReference>
<dbReference type="Proteomes" id="UP000504752">
    <property type="component" value="Chromosome"/>
</dbReference>
<dbReference type="InterPro" id="IPR014999">
    <property type="entry name" value="DUF1846"/>
</dbReference>
<dbReference type="Pfam" id="PF20921">
    <property type="entry name" value="DUF1846_C"/>
    <property type="match status" value="1"/>
</dbReference>
<feature type="domain" description="DUF1846" evidence="3">
    <location>
        <begin position="342"/>
        <end position="494"/>
    </location>
</feature>
<dbReference type="Gene3D" id="3.10.630.10">
    <property type="entry name" value="dip2346 domain like"/>
    <property type="match status" value="1"/>
</dbReference>
<sequence length="497" mass="54823">MPTRIGFDRDKYLRMQSEHIAQRRRQFGGKLYLEFGGKLVDDMHASRVLPGFTPDNKIVMLAELADEVEIIVAVSARDFQRRKVRADLGIGYEDEVLRHIDAFRDYGLHVGSVVVTQWTDDNREAQAFKTKLERLGITVYRHFPIPGYPGDVARIVSADGYGRNEYIETERDLVVVTAPGPGSGKMATCLSQVYQDHLRGLSSGYAKFETFPIWNLPLDHPVNIAYEAATADLDDVNMIDPFHLAAHGVQTVNYNRDVEIFPVLARLFEQMLGTCPYASPTDMGVNMAGHCISDDEACREASRQEIIRRYFKALVTEKQDAIDPFQSERIALSMAKVGVTVEDRPVVPPTRELAADTGAPAAAIELPDGRIITGKTSALLGCSSAMLLNALKALAGIDQEALLLSPESIEPIQTLKTTHLGSRNPRLHTDEVLIALAVSASTDPNAARAMEQIATLRGCDVHTSTILGSVDEGIFRSLGVQVTNEPVYATKSLYRKR</sequence>
<dbReference type="InterPro" id="IPR048496">
    <property type="entry name" value="DUF1846_N"/>
</dbReference>
<evidence type="ECO:0000313" key="4">
    <source>
        <dbReference type="EMBL" id="QKD79566.1"/>
    </source>
</evidence>
<dbReference type="Gene3D" id="1.20.1570.10">
    <property type="entry name" value="dip2346 domain like"/>
    <property type="match status" value="1"/>
</dbReference>
<evidence type="ECO:0000259" key="3">
    <source>
        <dbReference type="Pfam" id="PF20921"/>
    </source>
</evidence>
<feature type="domain" description="DUF1846" evidence="2">
    <location>
        <begin position="5"/>
        <end position="337"/>
    </location>
</feature>
<dbReference type="AlphaFoldDB" id="A0A6M8B650"/>
<dbReference type="Pfam" id="PF08903">
    <property type="entry name" value="DUF1846"/>
    <property type="match status" value="1"/>
</dbReference>
<evidence type="ECO:0000259" key="2">
    <source>
        <dbReference type="Pfam" id="PF08903"/>
    </source>
</evidence>
<accession>A0A6M8B650</accession>
<dbReference type="NCBIfam" id="NF010184">
    <property type="entry name" value="PRK13663.1"/>
    <property type="match status" value="1"/>
</dbReference>
<reference evidence="4 5" key="1">
    <citation type="submission" date="2020-05" db="EMBL/GenBank/DDBJ databases">
        <title>Actinomyces sp. zg-325.</title>
        <authorList>
            <person name="Yang C."/>
        </authorList>
    </citation>
    <scope>NUCLEOTIDE SEQUENCE [LARGE SCALE GENOMIC DNA]</scope>
    <source>
        <strain evidence="5">zg-325</strain>
    </source>
</reference>
<evidence type="ECO:0000313" key="5">
    <source>
        <dbReference type="Proteomes" id="UP000504752"/>
    </source>
</evidence>
<keyword evidence="5" id="KW-1185">Reference proteome</keyword>